<dbReference type="RefSeq" id="WP_137423360.1">
    <property type="nucleotide sequence ID" value="NZ_CP040098.1"/>
</dbReference>
<dbReference type="Proteomes" id="UP000298602">
    <property type="component" value="Chromosome"/>
</dbReference>
<dbReference type="OrthoDB" id="8139367at2"/>
<name>A0A4P8L0W2_9BACT</name>
<dbReference type="EMBL" id="CP040098">
    <property type="protein sequence ID" value="QCQ21389.1"/>
    <property type="molecule type" value="Genomic_DNA"/>
</dbReference>
<keyword evidence="2" id="KW-1185">Reference proteome</keyword>
<reference evidence="1 2" key="1">
    <citation type="submission" date="2019-05" db="EMBL/GenBank/DDBJ databases">
        <title>The Complete Genome Sequence of the n-alkane-degrading Desulfoglaeba alkanexedens ALDC reveals multiple alkylsuccinate synthase gene clusters.</title>
        <authorList>
            <person name="Callaghan A.V."/>
            <person name="Davidova I.A."/>
            <person name="Duncan K.E."/>
            <person name="Morris B."/>
            <person name="McInerney M.J."/>
        </authorList>
    </citation>
    <scope>NUCLEOTIDE SEQUENCE [LARGE SCALE GENOMIC DNA]</scope>
    <source>
        <strain evidence="1 2">ALDC</strain>
    </source>
</reference>
<protein>
    <submittedName>
        <fullName evidence="1">Uncharacterized protein</fullName>
    </submittedName>
</protein>
<organism evidence="1 2">
    <name type="scientific">Desulfoglaeba alkanexedens ALDC</name>
    <dbReference type="NCBI Taxonomy" id="980445"/>
    <lineage>
        <taxon>Bacteria</taxon>
        <taxon>Pseudomonadati</taxon>
        <taxon>Thermodesulfobacteriota</taxon>
        <taxon>Syntrophobacteria</taxon>
        <taxon>Syntrophobacterales</taxon>
        <taxon>Syntrophobacteraceae</taxon>
        <taxon>Desulfoglaeba</taxon>
    </lineage>
</organism>
<evidence type="ECO:0000313" key="1">
    <source>
        <dbReference type="EMBL" id="QCQ21389.1"/>
    </source>
</evidence>
<accession>A0A4P8L0W2</accession>
<evidence type="ECO:0000313" key="2">
    <source>
        <dbReference type="Proteomes" id="UP000298602"/>
    </source>
</evidence>
<sequence length="88" mass="9991">MKDIDSPVDWQHGKGETTEIGYVNRHGQKCCDYYGVPGTDRGQYAYKIECTICGYVYGANASDIHERRCPESQGGVPGIKYWRIIKTR</sequence>
<proteinExistence type="predicted"/>
<dbReference type="KEGG" id="dax:FDQ92_03850"/>
<dbReference type="AlphaFoldDB" id="A0A4P8L0W2"/>
<reference evidence="1 2" key="2">
    <citation type="submission" date="2019-05" db="EMBL/GenBank/DDBJ databases">
        <authorList>
            <person name="Suflita J.M."/>
            <person name="Marks C.R."/>
        </authorList>
    </citation>
    <scope>NUCLEOTIDE SEQUENCE [LARGE SCALE GENOMIC DNA]</scope>
    <source>
        <strain evidence="1 2">ALDC</strain>
    </source>
</reference>
<gene>
    <name evidence="1" type="ORF">FDQ92_03850</name>
</gene>